<dbReference type="InterPro" id="IPR007729">
    <property type="entry name" value="DGOK"/>
</dbReference>
<dbReference type="eggNOG" id="COG3734">
    <property type="taxonomic scope" value="Bacteria"/>
</dbReference>
<dbReference type="HOGENOM" id="CLU_058005_2_0_4"/>
<dbReference type="CDD" id="cd24012">
    <property type="entry name" value="ASKHA_NBD_KDGal-kinase"/>
    <property type="match status" value="1"/>
</dbReference>
<dbReference type="KEGG" id="rta:Rta_11480"/>
<keyword evidence="1" id="KW-0418">Kinase</keyword>
<dbReference type="EMBL" id="CP000245">
    <property type="protein sequence ID" value="AEG92233.1"/>
    <property type="molecule type" value="Genomic_DNA"/>
</dbReference>
<dbReference type="GO" id="GO:0034194">
    <property type="term" value="P:D-galactonate catabolic process"/>
    <property type="evidence" value="ECO:0007669"/>
    <property type="project" value="InterPro"/>
</dbReference>
<keyword evidence="1" id="KW-0808">Transferase</keyword>
<organism evidence="1 2">
    <name type="scientific">Ramlibacter tataouinensis (strain ATCC BAA-407 / DSM 14655 / LMG 21543 / TTB310)</name>
    <dbReference type="NCBI Taxonomy" id="365046"/>
    <lineage>
        <taxon>Bacteria</taxon>
        <taxon>Pseudomonadati</taxon>
        <taxon>Pseudomonadota</taxon>
        <taxon>Betaproteobacteria</taxon>
        <taxon>Burkholderiales</taxon>
        <taxon>Comamonadaceae</taxon>
        <taxon>Ramlibacter</taxon>
    </lineage>
</organism>
<evidence type="ECO:0000313" key="1">
    <source>
        <dbReference type="EMBL" id="AEG92233.1"/>
    </source>
</evidence>
<reference evidence="2" key="1">
    <citation type="submission" date="2006-01" db="EMBL/GenBank/DDBJ databases">
        <title>Genome of the cyst-dividing bacterium Ramlibacter tataouinensis.</title>
        <authorList>
            <person name="Barakat M."/>
            <person name="Ortet P."/>
            <person name="De Luca G."/>
            <person name="Jourlin-Castelli C."/>
            <person name="Ansaldi M."/>
            <person name="Py B."/>
            <person name="Fichant G."/>
            <person name="Coutinho P."/>
            <person name="Voulhoux R."/>
            <person name="Bastien O."/>
            <person name="Roy S."/>
            <person name="Marechal E."/>
            <person name="Henrissat B."/>
            <person name="Quentin Y."/>
            <person name="Noirot P."/>
            <person name="Filloux A."/>
            <person name="Mejean V."/>
            <person name="DuBow M."/>
            <person name="Barras F."/>
            <person name="Heulin T."/>
        </authorList>
    </citation>
    <scope>NUCLEOTIDE SEQUENCE [LARGE SCALE GENOMIC DNA]</scope>
    <source>
        <strain evidence="2">ATCC BAA-407 / DSM 14655 / LMG 21543 / TTB310</strain>
    </source>
</reference>
<dbReference type="InterPro" id="IPR042257">
    <property type="entry name" value="DGOK_C"/>
</dbReference>
<protein>
    <submittedName>
        <fullName evidence="1">2-oxo-3-deoxygalactonate kinase</fullName>
    </submittedName>
</protein>
<dbReference type="Proteomes" id="UP000008385">
    <property type="component" value="Chromosome"/>
</dbReference>
<evidence type="ECO:0000313" key="2">
    <source>
        <dbReference type="Proteomes" id="UP000008385"/>
    </source>
</evidence>
<gene>
    <name evidence="1" type="ordered locus">Rta_11480</name>
</gene>
<dbReference type="GO" id="GO:0008671">
    <property type="term" value="F:2-dehydro-3-deoxygalactonokinase activity"/>
    <property type="evidence" value="ECO:0007669"/>
    <property type="project" value="InterPro"/>
</dbReference>
<dbReference type="PATRIC" id="fig|365046.3.peg.1175"/>
<dbReference type="SUPFAM" id="SSF53067">
    <property type="entry name" value="Actin-like ATPase domain"/>
    <property type="match status" value="1"/>
</dbReference>
<reference evidence="1 2" key="2">
    <citation type="journal article" date="2011" name="PLoS ONE">
        <title>The Cyst-Dividing Bacterium Ramlibacter tataouinensis TTB310 Genome Reveals a Well-Stocked Toolbox for Adaptation to a Desert Environment.</title>
        <authorList>
            <person name="De Luca G."/>
            <person name="Barakat M."/>
            <person name="Ortet P."/>
            <person name="Fochesato S."/>
            <person name="Jourlin-Castelli C."/>
            <person name="Ansaldi M."/>
            <person name="Py B."/>
            <person name="Fichant G."/>
            <person name="Coutinho P.M."/>
            <person name="Voulhoux R."/>
            <person name="Bastien O."/>
            <person name="Marechal E."/>
            <person name="Henrissat B."/>
            <person name="Quentin Y."/>
            <person name="Noirot P."/>
            <person name="Filloux A."/>
            <person name="Mejean V."/>
            <person name="Dubow M.S."/>
            <person name="Barras F."/>
            <person name="Barbe V."/>
            <person name="Weissenbach J."/>
            <person name="Mihalcescu I."/>
            <person name="Vermeglio A."/>
            <person name="Achouak W."/>
            <person name="Heulin T."/>
        </authorList>
    </citation>
    <scope>NUCLEOTIDE SEQUENCE [LARGE SCALE GENOMIC DNA]</scope>
    <source>
        <strain evidence="2">ATCC BAA-407 / DSM 14655 / LMG 21543 / TTB310</strain>
    </source>
</reference>
<sequence>MGAPLIAVDWGTSSLRAALLDAAGRVLEERSAPQGILAVPPDGFPAVLAAACRGWEGAGARGVLMSGMVGSRQGWQEAAYCPCPAGFGDVAARLLRLPDLPPLGRVAIVPGLRCEHDGLPDVMRGEETQAFGALELLGLQDGLLLLPGTHSKWVQVRGGRIESFSTFMTGEVYGLLRRQSILARTLPESHDDELDRDAFLRGVGQAREAGSLLRSAFGVRTLALFESLPAAFLPSYLSGLVIGDELRLLQPAPAGGPVVLIGAPALTLRYELALQSRGIACRRVGPEATWRGLWAIARTVEDFA</sequence>
<accession>F5Y115</accession>
<dbReference type="OrthoDB" id="256574at2"/>
<dbReference type="STRING" id="365046.Rta_11480"/>
<dbReference type="AlphaFoldDB" id="F5Y115"/>
<dbReference type="InterPro" id="IPR043129">
    <property type="entry name" value="ATPase_NBD"/>
</dbReference>
<dbReference type="Gene3D" id="3.30.420.300">
    <property type="entry name" value="2-keto-3-deoxy-galactonokinase, substrate binding domain"/>
    <property type="match status" value="1"/>
</dbReference>
<name>F5Y115_RAMTT</name>
<dbReference type="Pfam" id="PF05035">
    <property type="entry name" value="DGOK"/>
    <property type="match status" value="1"/>
</dbReference>
<proteinExistence type="predicted"/>
<dbReference type="InterPro" id="IPR042258">
    <property type="entry name" value="DGOK_N"/>
</dbReference>
<keyword evidence="2" id="KW-1185">Reference proteome</keyword>
<dbReference type="Gene3D" id="3.30.420.310">
    <property type="entry name" value="2-keto-3-deoxy-galactonokinase, C-terminal domain"/>
    <property type="match status" value="1"/>
</dbReference>
<dbReference type="RefSeq" id="WP_013900466.1">
    <property type="nucleotide sequence ID" value="NC_015677.1"/>
</dbReference>